<feature type="region of interest" description="Disordered" evidence="1">
    <location>
        <begin position="36"/>
        <end position="57"/>
    </location>
</feature>
<geneLocation type="mitochondrion" evidence="2"/>
<dbReference type="AlphaFoldDB" id="A0A117NIP1"/>
<keyword evidence="2" id="KW-0496">Mitochondrion</keyword>
<evidence type="ECO:0000313" key="2">
    <source>
        <dbReference type="EMBL" id="KUM50225.1"/>
    </source>
</evidence>
<organism evidence="2">
    <name type="scientific">Picea glauca</name>
    <name type="common">White spruce</name>
    <name type="synonym">Pinus glauca</name>
    <dbReference type="NCBI Taxonomy" id="3330"/>
    <lineage>
        <taxon>Eukaryota</taxon>
        <taxon>Viridiplantae</taxon>
        <taxon>Streptophyta</taxon>
        <taxon>Embryophyta</taxon>
        <taxon>Tracheophyta</taxon>
        <taxon>Spermatophyta</taxon>
        <taxon>Pinopsida</taxon>
        <taxon>Pinidae</taxon>
        <taxon>Conifers I</taxon>
        <taxon>Pinales</taxon>
        <taxon>Pinaceae</taxon>
        <taxon>Picea</taxon>
    </lineage>
</organism>
<protein>
    <submittedName>
        <fullName evidence="2">Uncharacterized protein</fullName>
    </submittedName>
</protein>
<accession>A0A117NIP1</accession>
<sequence length="57" mass="6450">MMSPYIKYNIRYYALAHSLTHSIPFAASLLRLPGSLGTNELGGEPDQQKETDWKSDH</sequence>
<evidence type="ECO:0000256" key="1">
    <source>
        <dbReference type="SAM" id="MobiDB-lite"/>
    </source>
</evidence>
<gene>
    <name evidence="2" type="ORF">ABT39_MTgene68</name>
</gene>
<dbReference type="EMBL" id="LKAM01000001">
    <property type="protein sequence ID" value="KUM50225.1"/>
    <property type="molecule type" value="Genomic_DNA"/>
</dbReference>
<name>A0A117NIP1_PICGL</name>
<comment type="caution">
    <text evidence="2">The sequence shown here is derived from an EMBL/GenBank/DDBJ whole genome shotgun (WGS) entry which is preliminary data.</text>
</comment>
<reference evidence="2" key="1">
    <citation type="journal article" date="2015" name="Genome Biol. Evol.">
        <title>Organellar Genomes of White Spruce (Picea glauca): Assembly and Annotation.</title>
        <authorList>
            <person name="Jackman S.D."/>
            <person name="Warren R.L."/>
            <person name="Gibb E.A."/>
            <person name="Vandervalk B.P."/>
            <person name="Mohamadi H."/>
            <person name="Chu J."/>
            <person name="Raymond A."/>
            <person name="Pleasance S."/>
            <person name="Coope R."/>
            <person name="Wildung M.R."/>
            <person name="Ritland C.E."/>
            <person name="Bousquet J."/>
            <person name="Jones S.J."/>
            <person name="Bohlmann J."/>
            <person name="Birol I."/>
        </authorList>
    </citation>
    <scope>NUCLEOTIDE SEQUENCE [LARGE SCALE GENOMIC DNA]</scope>
    <source>
        <tissue evidence="2">Flushing bud</tissue>
    </source>
</reference>
<proteinExistence type="predicted"/>
<feature type="compositionally biased region" description="Basic and acidic residues" evidence="1">
    <location>
        <begin position="46"/>
        <end position="57"/>
    </location>
</feature>